<feature type="domain" description="Phage head morphogenesis" evidence="1">
    <location>
        <begin position="197"/>
        <end position="301"/>
    </location>
</feature>
<dbReference type="RefSeq" id="WP_059394233.1">
    <property type="nucleotide sequence ID" value="NZ_DF968088.1"/>
</dbReference>
<organism evidence="2">
    <name type="scientific">Fructobacillus tropaeoli</name>
    <dbReference type="NCBI Taxonomy" id="709323"/>
    <lineage>
        <taxon>Bacteria</taxon>
        <taxon>Bacillati</taxon>
        <taxon>Bacillota</taxon>
        <taxon>Bacilli</taxon>
        <taxon>Lactobacillales</taxon>
        <taxon>Lactobacillaceae</taxon>
        <taxon>Fructobacillus</taxon>
    </lineage>
</organism>
<sequence>MTDNYWEERSLEQARSELLSAKEYERQFKQRLSVVQGQIIERIDLFVEKYARRHELSIESAEKQLIDSHEWRDTLEEWKKMANDSHYPELFKEYMDIEFAKSQASRMESLLIQTKLMMADFAEQETPKFQDSLEKSYESTYYKSTYNIQNGLGTYQANFQQVSKADLSAVVNQNWQSSNFSKRLWGNMVEEIPGTLDKVLSKGVALGYSPDRMTREAKQVFKNANDYQVHRLILTEKRHISEEATMSSYKDQDVAQYRYLATLEKRTCSICGGLDHEIFKVSDIKKGRNYPLIHPHCRCTTTPYFDGIDEFTSGKRWSRNPLTDEKELVDRMDYSEWMEWLRGAESQKLIGQKTSDGIKINNVSKHIMDRTLERGEKTADIIDAINNPLKISDRGLDENGRHSIRYTGEKVQVLVNPVNGTLVTTFPTSHKLARRLRRHNDDIKSN</sequence>
<dbReference type="NCBIfam" id="TIGR01641">
    <property type="entry name" value="phageSPP1_gp7"/>
    <property type="match status" value="1"/>
</dbReference>
<evidence type="ECO:0000259" key="1">
    <source>
        <dbReference type="Pfam" id="PF04233"/>
    </source>
</evidence>
<dbReference type="InterPro" id="IPR006528">
    <property type="entry name" value="Phage_head_morphogenesis_dom"/>
</dbReference>
<dbReference type="AlphaFoldDB" id="A0A3F3HI57"/>
<dbReference type="EMBL" id="DF968088">
    <property type="protein sequence ID" value="GAP04893.1"/>
    <property type="molecule type" value="Genomic_DNA"/>
</dbReference>
<proteinExistence type="predicted"/>
<gene>
    <name evidence="2" type="ORF">FTRO_0110280</name>
</gene>
<dbReference type="Pfam" id="PF04233">
    <property type="entry name" value="Phage_Mu_F"/>
    <property type="match status" value="1"/>
</dbReference>
<dbReference type="Proteomes" id="UP000064514">
    <property type="component" value="Unassembled WGS sequence"/>
</dbReference>
<name>A0A3F3HI57_9LACO</name>
<protein>
    <recommendedName>
        <fullName evidence="1">Phage head morphogenesis domain-containing protein</fullName>
    </recommendedName>
</protein>
<evidence type="ECO:0000313" key="2">
    <source>
        <dbReference type="EMBL" id="GAP04893.1"/>
    </source>
</evidence>
<accession>A0A3F3HI57</accession>
<reference evidence="2" key="1">
    <citation type="journal article" date="2015" name="BMC Genomics">
        <title>Comparative genomics of Fructobacillus spp. and Leuconostoc spp. reveals niche-specific evolution of Fructobacillus spp.</title>
        <authorList>
            <person name="Endo A."/>
            <person name="Tanizawa Y."/>
            <person name="Tanaka N."/>
            <person name="Maeno S."/>
            <person name="Kumar H."/>
            <person name="Shiwa Y."/>
            <person name="Okada S."/>
            <person name="Yoshikawa H."/>
            <person name="Dicks L."/>
            <person name="Nakagawa J."/>
            <person name="Arita M."/>
        </authorList>
    </citation>
    <scope>NUCLEOTIDE SEQUENCE [LARGE SCALE GENOMIC DNA]</scope>
    <source>
        <strain evidence="2">F214-1</strain>
    </source>
</reference>
<dbReference type="STRING" id="709323.GCA_001047135_01456"/>